<accession>A0ACB7EPV4</accession>
<evidence type="ECO:0000313" key="2">
    <source>
        <dbReference type="Proteomes" id="UP000805704"/>
    </source>
</evidence>
<name>A0ACB7EPV4_NIBAL</name>
<organism evidence="1 2">
    <name type="scientific">Nibea albiflora</name>
    <name type="common">Yellow drum</name>
    <name type="synonym">Corvina albiflora</name>
    <dbReference type="NCBI Taxonomy" id="240163"/>
    <lineage>
        <taxon>Eukaryota</taxon>
        <taxon>Metazoa</taxon>
        <taxon>Chordata</taxon>
        <taxon>Craniata</taxon>
        <taxon>Vertebrata</taxon>
        <taxon>Euteleostomi</taxon>
        <taxon>Actinopterygii</taxon>
        <taxon>Neopterygii</taxon>
        <taxon>Teleostei</taxon>
        <taxon>Neoteleostei</taxon>
        <taxon>Acanthomorphata</taxon>
        <taxon>Eupercaria</taxon>
        <taxon>Sciaenidae</taxon>
        <taxon>Nibea</taxon>
    </lineage>
</organism>
<sequence>MSTEVPEMEATMDTQVDLLGGFGQVLGISRSPPAEDLRDPLSTYLPNMRTETLEHGQTLCW</sequence>
<dbReference type="EMBL" id="CM024792">
    <property type="protein sequence ID" value="KAG8003673.1"/>
    <property type="molecule type" value="Genomic_DNA"/>
</dbReference>
<reference evidence="1" key="1">
    <citation type="submission" date="2020-04" db="EMBL/GenBank/DDBJ databases">
        <title>A chromosome-scale assembly and high-density genetic map of the yellow drum (Nibea albiflora) genome.</title>
        <authorList>
            <person name="Xu D."/>
            <person name="Zhang W."/>
            <person name="Chen R."/>
            <person name="Tan P."/>
            <person name="Wang L."/>
            <person name="Song H."/>
            <person name="Tian L."/>
            <person name="Zhu Q."/>
            <person name="Wang B."/>
        </authorList>
    </citation>
    <scope>NUCLEOTIDE SEQUENCE</scope>
    <source>
        <strain evidence="1">ZJHYS-2018</strain>
    </source>
</reference>
<protein>
    <submittedName>
        <fullName evidence="1">Uncharacterized protein</fullName>
    </submittedName>
</protein>
<dbReference type="Proteomes" id="UP000805704">
    <property type="component" value="Chromosome 4"/>
</dbReference>
<comment type="caution">
    <text evidence="1">The sequence shown here is derived from an EMBL/GenBank/DDBJ whole genome shotgun (WGS) entry which is preliminary data.</text>
</comment>
<gene>
    <name evidence="1" type="ORF">GBF38_018894</name>
</gene>
<keyword evidence="2" id="KW-1185">Reference proteome</keyword>
<evidence type="ECO:0000313" key="1">
    <source>
        <dbReference type="EMBL" id="KAG8003673.1"/>
    </source>
</evidence>
<proteinExistence type="predicted"/>